<dbReference type="EC" id="5.4.99.-" evidence="4"/>
<evidence type="ECO:0000256" key="4">
    <source>
        <dbReference type="RuleBase" id="RU362028"/>
    </source>
</evidence>
<keyword evidence="7" id="KW-1185">Reference proteome</keyword>
<dbReference type="GO" id="GO:0000455">
    <property type="term" value="P:enzyme-directed rRNA pseudouridine synthesis"/>
    <property type="evidence" value="ECO:0007669"/>
    <property type="project" value="TreeGrafter"/>
</dbReference>
<dbReference type="InterPro" id="IPR050188">
    <property type="entry name" value="RluA_PseudoU_synthase"/>
</dbReference>
<feature type="domain" description="Pseudouridine synthase RsuA/RluA-like" evidence="5">
    <location>
        <begin position="89"/>
        <end position="237"/>
    </location>
</feature>
<evidence type="ECO:0000313" key="7">
    <source>
        <dbReference type="Proteomes" id="UP000198838"/>
    </source>
</evidence>
<evidence type="ECO:0000256" key="1">
    <source>
        <dbReference type="ARBA" id="ARBA00000073"/>
    </source>
</evidence>
<dbReference type="GO" id="GO:0003723">
    <property type="term" value="F:RNA binding"/>
    <property type="evidence" value="ECO:0007669"/>
    <property type="project" value="InterPro"/>
</dbReference>
<name>A0A1I0VLJ0_9FIRM</name>
<feature type="active site" evidence="3">
    <location>
        <position position="135"/>
    </location>
</feature>
<protein>
    <recommendedName>
        <fullName evidence="4">Pseudouridine synthase</fullName>
        <ecNumber evidence="4">5.4.99.-</ecNumber>
    </recommendedName>
</protein>
<comment type="similarity">
    <text evidence="2 4">Belongs to the pseudouridine synthase RluA family.</text>
</comment>
<dbReference type="Gene3D" id="3.30.2350.10">
    <property type="entry name" value="Pseudouridine synthase"/>
    <property type="match status" value="1"/>
</dbReference>
<evidence type="ECO:0000256" key="3">
    <source>
        <dbReference type="PIRSR" id="PIRSR606225-1"/>
    </source>
</evidence>
<gene>
    <name evidence="6" type="ORF">SAMN05216249_10276</name>
</gene>
<dbReference type="EMBL" id="FOJY01000002">
    <property type="protein sequence ID" value="SFA77192.1"/>
    <property type="molecule type" value="Genomic_DNA"/>
</dbReference>
<dbReference type="InterPro" id="IPR006225">
    <property type="entry name" value="PsdUridine_synth_RluC/D"/>
</dbReference>
<dbReference type="RefSeq" id="WP_092870067.1">
    <property type="nucleotide sequence ID" value="NZ_FOJY01000002.1"/>
</dbReference>
<dbReference type="STRING" id="1120918.SAMN05216249_10276"/>
<evidence type="ECO:0000259" key="5">
    <source>
        <dbReference type="Pfam" id="PF00849"/>
    </source>
</evidence>
<dbReference type="Proteomes" id="UP000198838">
    <property type="component" value="Unassembled WGS sequence"/>
</dbReference>
<dbReference type="PANTHER" id="PTHR21600">
    <property type="entry name" value="MITOCHONDRIAL RNA PSEUDOURIDINE SYNTHASE"/>
    <property type="match status" value="1"/>
</dbReference>
<dbReference type="InterPro" id="IPR006145">
    <property type="entry name" value="PsdUridine_synth_RsuA/RluA"/>
</dbReference>
<dbReference type="AlphaFoldDB" id="A0A1I0VLJ0"/>
<accession>A0A1I0VLJ0</accession>
<dbReference type="OrthoDB" id="9807829at2"/>
<proteinExistence type="inferred from homology"/>
<dbReference type="PANTHER" id="PTHR21600:SF44">
    <property type="entry name" value="RIBOSOMAL LARGE SUBUNIT PSEUDOURIDINE SYNTHASE D"/>
    <property type="match status" value="1"/>
</dbReference>
<organism evidence="6 7">
    <name type="scientific">Acetitomaculum ruminis DSM 5522</name>
    <dbReference type="NCBI Taxonomy" id="1120918"/>
    <lineage>
        <taxon>Bacteria</taxon>
        <taxon>Bacillati</taxon>
        <taxon>Bacillota</taxon>
        <taxon>Clostridia</taxon>
        <taxon>Lachnospirales</taxon>
        <taxon>Lachnospiraceae</taxon>
        <taxon>Acetitomaculum</taxon>
    </lineage>
</organism>
<dbReference type="GO" id="GO:0140098">
    <property type="term" value="F:catalytic activity, acting on RNA"/>
    <property type="evidence" value="ECO:0007669"/>
    <property type="project" value="UniProtKB-ARBA"/>
</dbReference>
<evidence type="ECO:0000313" key="6">
    <source>
        <dbReference type="EMBL" id="SFA77192.1"/>
    </source>
</evidence>
<comment type="function">
    <text evidence="4">Responsible for synthesis of pseudouridine from uracil.</text>
</comment>
<sequence>MNRTITYNIKIEDTGKKIQDFLKENGLSSKLITRLKKTKEGILINGKWEYVNYVLKENDTLTIFIKDIFDENNILPTRMPLEIVYEDEDILVINKPAGMPVHPSINNYTNTLANAVTYYYKDEENFIFRCINRLDKDTTGLTIIAKNPLSGCLLYDMITKKMIKRTYLAIVRGMVYDSGTIDAPIARKSESIIERCVDYKSGEKAITHYKPILSSGKYSLLEIHLETGRTHQIRVHMDFIGHPLPGDFLYNPDYSIINRQALHSSCLDFPHPIDNKNMHFEIDMPNDMKKFFY</sequence>
<keyword evidence="4" id="KW-0413">Isomerase</keyword>
<dbReference type="NCBIfam" id="TIGR00005">
    <property type="entry name" value="rluA_subfam"/>
    <property type="match status" value="1"/>
</dbReference>
<dbReference type="CDD" id="cd02869">
    <property type="entry name" value="PseudoU_synth_RluA_like"/>
    <property type="match status" value="1"/>
</dbReference>
<dbReference type="GO" id="GO:0009982">
    <property type="term" value="F:pseudouridine synthase activity"/>
    <property type="evidence" value="ECO:0007669"/>
    <property type="project" value="InterPro"/>
</dbReference>
<dbReference type="SUPFAM" id="SSF55120">
    <property type="entry name" value="Pseudouridine synthase"/>
    <property type="match status" value="1"/>
</dbReference>
<reference evidence="6 7" key="1">
    <citation type="submission" date="2016-10" db="EMBL/GenBank/DDBJ databases">
        <authorList>
            <person name="de Groot N.N."/>
        </authorList>
    </citation>
    <scope>NUCLEOTIDE SEQUENCE [LARGE SCALE GENOMIC DNA]</scope>
    <source>
        <strain evidence="6 7">DSM 5522</strain>
    </source>
</reference>
<dbReference type="InterPro" id="IPR020103">
    <property type="entry name" value="PsdUridine_synth_cat_dom_sf"/>
</dbReference>
<comment type="catalytic activity">
    <reaction evidence="1 4">
        <text>a uridine in RNA = a pseudouridine in RNA</text>
        <dbReference type="Rhea" id="RHEA:48348"/>
        <dbReference type="Rhea" id="RHEA-COMP:12068"/>
        <dbReference type="Rhea" id="RHEA-COMP:12069"/>
        <dbReference type="ChEBI" id="CHEBI:65314"/>
        <dbReference type="ChEBI" id="CHEBI:65315"/>
    </reaction>
</comment>
<dbReference type="Pfam" id="PF00849">
    <property type="entry name" value="PseudoU_synth_2"/>
    <property type="match status" value="1"/>
</dbReference>
<evidence type="ECO:0000256" key="2">
    <source>
        <dbReference type="ARBA" id="ARBA00010876"/>
    </source>
</evidence>